<evidence type="ECO:0000256" key="1">
    <source>
        <dbReference type="SAM" id="MobiDB-lite"/>
    </source>
</evidence>
<feature type="compositionally biased region" description="Pro residues" evidence="1">
    <location>
        <begin position="101"/>
        <end position="117"/>
    </location>
</feature>
<feature type="compositionally biased region" description="Pro residues" evidence="1">
    <location>
        <begin position="134"/>
        <end position="144"/>
    </location>
</feature>
<proteinExistence type="predicted"/>
<dbReference type="AlphaFoldDB" id="A0A4R1BK19"/>
<organism evidence="2 3">
    <name type="scientific">Flaviaesturariibacter flavus</name>
    <dbReference type="NCBI Taxonomy" id="2502780"/>
    <lineage>
        <taxon>Bacteria</taxon>
        <taxon>Pseudomonadati</taxon>
        <taxon>Bacteroidota</taxon>
        <taxon>Chitinophagia</taxon>
        <taxon>Chitinophagales</taxon>
        <taxon>Chitinophagaceae</taxon>
        <taxon>Flaviaestuariibacter</taxon>
    </lineage>
</organism>
<reference evidence="2 3" key="1">
    <citation type="submission" date="2019-03" db="EMBL/GenBank/DDBJ databases">
        <authorList>
            <person name="Kim M.K.M."/>
        </authorList>
    </citation>
    <scope>NUCLEOTIDE SEQUENCE [LARGE SCALE GENOMIC DNA]</scope>
    <source>
        <strain evidence="2 3">17J68-12</strain>
    </source>
</reference>
<evidence type="ECO:0000313" key="3">
    <source>
        <dbReference type="Proteomes" id="UP000295334"/>
    </source>
</evidence>
<feature type="compositionally biased region" description="Basic and acidic residues" evidence="1">
    <location>
        <begin position="154"/>
        <end position="167"/>
    </location>
</feature>
<protein>
    <submittedName>
        <fullName evidence="2">Uncharacterized protein</fullName>
    </submittedName>
</protein>
<evidence type="ECO:0000313" key="2">
    <source>
        <dbReference type="EMBL" id="TCJ17649.1"/>
    </source>
</evidence>
<dbReference type="OrthoDB" id="1100725at2"/>
<feature type="region of interest" description="Disordered" evidence="1">
    <location>
        <begin position="57"/>
        <end position="167"/>
    </location>
</feature>
<dbReference type="EMBL" id="SJZI01000008">
    <property type="protein sequence ID" value="TCJ17649.1"/>
    <property type="molecule type" value="Genomic_DNA"/>
</dbReference>
<name>A0A4R1BK19_9BACT</name>
<feature type="compositionally biased region" description="Low complexity" evidence="1">
    <location>
        <begin position="68"/>
        <end position="89"/>
    </location>
</feature>
<feature type="compositionally biased region" description="Low complexity" evidence="1">
    <location>
        <begin position="124"/>
        <end position="133"/>
    </location>
</feature>
<dbReference type="RefSeq" id="WP_131447667.1">
    <property type="nucleotide sequence ID" value="NZ_SJZI01000008.1"/>
</dbReference>
<dbReference type="Proteomes" id="UP000295334">
    <property type="component" value="Unassembled WGS sequence"/>
</dbReference>
<gene>
    <name evidence="2" type="ORF">EPD60_05525</name>
</gene>
<accession>A0A4R1BK19</accession>
<sequence length="250" mass="27449">MERVRDLIQKLQEQSVRGEGPAALLATVRSLAAELVAQLPREPLPKRERVVVLLPSDFTPPVNREEPSAPAAAPAPEAFVPPAEPVAAPATPPEVTRESPVPAPPAEPDSVKPPAPAFDPLEEVPTLAQQTPQPAAPAPAPQAVPPAAGTGESLNDRLKRPERELGHKLTDTPIRDLRKGIGINDRFLFLAELFRGDEAMYERSIKTINGFDILPEAEYWINRELKVKLGWDDDTDTVQHFYALVRRRFS</sequence>
<keyword evidence="3" id="KW-1185">Reference proteome</keyword>
<comment type="caution">
    <text evidence="2">The sequence shown here is derived from an EMBL/GenBank/DDBJ whole genome shotgun (WGS) entry which is preliminary data.</text>
</comment>